<accession>A0ABU8U0R0</accession>
<comment type="caution">
    <text evidence="1">The sequence shown here is derived from an EMBL/GenBank/DDBJ whole genome shotgun (WGS) entry which is preliminary data.</text>
</comment>
<protein>
    <recommendedName>
        <fullName evidence="3">Prephenate dehydratase</fullName>
    </recommendedName>
</protein>
<name>A0ABU8U0R0_9ACTN</name>
<dbReference type="EMBL" id="JBBKAM010000002">
    <property type="protein sequence ID" value="MEJ8641463.1"/>
    <property type="molecule type" value="Genomic_DNA"/>
</dbReference>
<dbReference type="SUPFAM" id="SSF53850">
    <property type="entry name" value="Periplasmic binding protein-like II"/>
    <property type="match status" value="1"/>
</dbReference>
<gene>
    <name evidence="1" type="ORF">WKI68_08135</name>
</gene>
<proteinExistence type="predicted"/>
<organism evidence="1 2">
    <name type="scientific">Streptomyces caledonius</name>
    <dbReference type="NCBI Taxonomy" id="3134107"/>
    <lineage>
        <taxon>Bacteria</taxon>
        <taxon>Bacillati</taxon>
        <taxon>Actinomycetota</taxon>
        <taxon>Actinomycetes</taxon>
        <taxon>Kitasatosporales</taxon>
        <taxon>Streptomycetaceae</taxon>
        <taxon>Streptomyces</taxon>
    </lineage>
</organism>
<evidence type="ECO:0008006" key="3">
    <source>
        <dbReference type="Google" id="ProtNLM"/>
    </source>
</evidence>
<dbReference type="Proteomes" id="UP001382904">
    <property type="component" value="Unassembled WGS sequence"/>
</dbReference>
<evidence type="ECO:0000313" key="2">
    <source>
        <dbReference type="Proteomes" id="UP001382904"/>
    </source>
</evidence>
<evidence type="ECO:0000313" key="1">
    <source>
        <dbReference type="EMBL" id="MEJ8641463.1"/>
    </source>
</evidence>
<sequence>MEILQLPDMEWRAFDALVPADPEKSLRLATLGPRGTSSEYVAQSMSRILRDRGPLQIVLEDTYEACMEALSEGRVDLALVAHAYQKINAFYMNPRLEPAIVFRGHTPEYGLATRSDFEFREEMLFKETIVSHPAPVPLLRYHFDRAVQVDTSNSTSQAACDVADGRYDIAITNEQAVRQHNLKFVYKFSRIPMTWTVFSRRADR</sequence>
<keyword evidence="2" id="KW-1185">Reference proteome</keyword>
<reference evidence="1 2" key="1">
    <citation type="submission" date="2024-03" db="EMBL/GenBank/DDBJ databases">
        <title>Novel Streptomyces species of biotechnological and ecological value are a feature of Machair soil.</title>
        <authorList>
            <person name="Prole J.R."/>
            <person name="Goodfellow M."/>
            <person name="Allenby N."/>
            <person name="Ward A.C."/>
        </authorList>
    </citation>
    <scope>NUCLEOTIDE SEQUENCE [LARGE SCALE GENOMIC DNA]</scope>
    <source>
        <strain evidence="1 2">MS1.HAVA.3</strain>
    </source>
</reference>